<dbReference type="InterPro" id="IPR013325">
    <property type="entry name" value="RNA_pol_sigma_r2"/>
</dbReference>
<dbReference type="Pfam" id="PF04542">
    <property type="entry name" value="Sigma70_r2"/>
    <property type="match status" value="1"/>
</dbReference>
<gene>
    <name evidence="8" type="ORF">GCM10022242_21650</name>
</gene>
<dbReference type="PANTHER" id="PTHR43133">
    <property type="entry name" value="RNA POLYMERASE ECF-TYPE SIGMA FACTO"/>
    <property type="match status" value="1"/>
</dbReference>
<evidence type="ECO:0000256" key="1">
    <source>
        <dbReference type="ARBA" id="ARBA00010641"/>
    </source>
</evidence>
<dbReference type="InterPro" id="IPR007627">
    <property type="entry name" value="RNA_pol_sigma70_r2"/>
</dbReference>
<dbReference type="InterPro" id="IPR014325">
    <property type="entry name" value="RNA_pol_sigma-E_actinobac"/>
</dbReference>
<proteinExistence type="inferred from homology"/>
<evidence type="ECO:0000259" key="7">
    <source>
        <dbReference type="Pfam" id="PF08281"/>
    </source>
</evidence>
<evidence type="ECO:0000256" key="4">
    <source>
        <dbReference type="ARBA" id="ARBA00023125"/>
    </source>
</evidence>
<dbReference type="PANTHER" id="PTHR43133:SF50">
    <property type="entry name" value="ECF RNA POLYMERASE SIGMA FACTOR SIGM"/>
    <property type="match status" value="1"/>
</dbReference>
<dbReference type="Gene3D" id="1.10.1740.10">
    <property type="match status" value="1"/>
</dbReference>
<dbReference type="InterPro" id="IPR014284">
    <property type="entry name" value="RNA_pol_sigma-70_dom"/>
</dbReference>
<evidence type="ECO:0000256" key="3">
    <source>
        <dbReference type="ARBA" id="ARBA00023082"/>
    </source>
</evidence>
<dbReference type="Pfam" id="PF08281">
    <property type="entry name" value="Sigma70_r4_2"/>
    <property type="match status" value="1"/>
</dbReference>
<evidence type="ECO:0000259" key="6">
    <source>
        <dbReference type="Pfam" id="PF04542"/>
    </source>
</evidence>
<dbReference type="EMBL" id="BAABAH010000006">
    <property type="protein sequence ID" value="GAA3819597.1"/>
    <property type="molecule type" value="Genomic_DNA"/>
</dbReference>
<evidence type="ECO:0000313" key="8">
    <source>
        <dbReference type="EMBL" id="GAA3819597.1"/>
    </source>
</evidence>
<keyword evidence="9" id="KW-1185">Reference proteome</keyword>
<comment type="caution">
    <text evidence="8">The sequence shown here is derived from an EMBL/GenBank/DDBJ whole genome shotgun (WGS) entry which is preliminary data.</text>
</comment>
<evidence type="ECO:0000256" key="5">
    <source>
        <dbReference type="ARBA" id="ARBA00023163"/>
    </source>
</evidence>
<evidence type="ECO:0000313" key="9">
    <source>
        <dbReference type="Proteomes" id="UP001501821"/>
    </source>
</evidence>
<dbReference type="NCBIfam" id="TIGR02983">
    <property type="entry name" value="SigE-fam_strep"/>
    <property type="match status" value="1"/>
</dbReference>
<dbReference type="SUPFAM" id="SSF88659">
    <property type="entry name" value="Sigma3 and sigma4 domains of RNA polymerase sigma factors"/>
    <property type="match status" value="1"/>
</dbReference>
<accession>A0ABP7IJ42</accession>
<dbReference type="InterPro" id="IPR013324">
    <property type="entry name" value="RNA_pol_sigma_r3/r4-like"/>
</dbReference>
<name>A0ABP7IJ42_9ACTN</name>
<dbReference type="InterPro" id="IPR039425">
    <property type="entry name" value="RNA_pol_sigma-70-like"/>
</dbReference>
<dbReference type="Proteomes" id="UP001501821">
    <property type="component" value="Unassembled WGS sequence"/>
</dbReference>
<keyword evidence="3" id="KW-0731">Sigma factor</keyword>
<keyword evidence="4" id="KW-0238">DNA-binding</keyword>
<feature type="domain" description="RNA polymerase sigma factor 70 region 4 type 2" evidence="7">
    <location>
        <begin position="104"/>
        <end position="156"/>
    </location>
</feature>
<dbReference type="CDD" id="cd06171">
    <property type="entry name" value="Sigma70_r4"/>
    <property type="match status" value="1"/>
</dbReference>
<reference evidence="9" key="1">
    <citation type="journal article" date="2019" name="Int. J. Syst. Evol. Microbiol.">
        <title>The Global Catalogue of Microorganisms (GCM) 10K type strain sequencing project: providing services to taxonomists for standard genome sequencing and annotation.</title>
        <authorList>
            <consortium name="The Broad Institute Genomics Platform"/>
            <consortium name="The Broad Institute Genome Sequencing Center for Infectious Disease"/>
            <person name="Wu L."/>
            <person name="Ma J."/>
        </authorList>
    </citation>
    <scope>NUCLEOTIDE SEQUENCE [LARGE SCALE GENOMIC DNA]</scope>
    <source>
        <strain evidence="9">JCM 16953</strain>
    </source>
</reference>
<keyword evidence="2" id="KW-0805">Transcription regulation</keyword>
<dbReference type="Gene3D" id="1.10.10.10">
    <property type="entry name" value="Winged helix-like DNA-binding domain superfamily/Winged helix DNA-binding domain"/>
    <property type="match status" value="1"/>
</dbReference>
<sequence>MSAREYPDFAEFVQTMQHRMRRSAFLMTGDWAMAADLTQEALVKVYIAWPRIRLGDGVGAYAQRTLVTTVLDHQRFRNRRPETPRAELDGSATSDATNLLADRELLLSALRRIAPRQRACVVLRYFEGLSVAETAAAMGCSEGNVKSQTSIALRALRKVLDDEELRDAVSAEMDSALGGIR</sequence>
<evidence type="ECO:0000256" key="2">
    <source>
        <dbReference type="ARBA" id="ARBA00023015"/>
    </source>
</evidence>
<dbReference type="SUPFAM" id="SSF88946">
    <property type="entry name" value="Sigma2 domain of RNA polymerase sigma factors"/>
    <property type="match status" value="1"/>
</dbReference>
<comment type="similarity">
    <text evidence="1">Belongs to the sigma-70 factor family. ECF subfamily.</text>
</comment>
<dbReference type="InterPro" id="IPR013249">
    <property type="entry name" value="RNA_pol_sigma70_r4_t2"/>
</dbReference>
<keyword evidence="5" id="KW-0804">Transcription</keyword>
<feature type="domain" description="RNA polymerase sigma-70 region 2" evidence="6">
    <location>
        <begin position="13"/>
        <end position="79"/>
    </location>
</feature>
<organism evidence="8 9">
    <name type="scientific">Nocardioides panacisoli</name>
    <dbReference type="NCBI Taxonomy" id="627624"/>
    <lineage>
        <taxon>Bacteria</taxon>
        <taxon>Bacillati</taxon>
        <taxon>Actinomycetota</taxon>
        <taxon>Actinomycetes</taxon>
        <taxon>Propionibacteriales</taxon>
        <taxon>Nocardioidaceae</taxon>
        <taxon>Nocardioides</taxon>
    </lineage>
</organism>
<dbReference type="InterPro" id="IPR036388">
    <property type="entry name" value="WH-like_DNA-bd_sf"/>
</dbReference>
<dbReference type="RefSeq" id="WP_344775215.1">
    <property type="nucleotide sequence ID" value="NZ_BAABAH010000006.1"/>
</dbReference>
<dbReference type="NCBIfam" id="TIGR02937">
    <property type="entry name" value="sigma70-ECF"/>
    <property type="match status" value="1"/>
</dbReference>
<protein>
    <submittedName>
        <fullName evidence="8">SigE family RNA polymerase sigma factor</fullName>
    </submittedName>
</protein>